<evidence type="ECO:0000313" key="1">
    <source>
        <dbReference type="EMBL" id="MCY1712999.1"/>
    </source>
</evidence>
<accession>A0ABT4BQ28</accession>
<protein>
    <submittedName>
        <fullName evidence="1">C-GCAxxG-C-C family protein</fullName>
    </submittedName>
</protein>
<name>A0ABT4BQ28_9FIRM</name>
<comment type="caution">
    <text evidence="1">The sequence shown here is derived from an EMBL/GenBank/DDBJ whole genome shotgun (WGS) entry which is preliminary data.</text>
</comment>
<dbReference type="Pfam" id="PF09719">
    <property type="entry name" value="C_GCAxxG_C_C"/>
    <property type="match status" value="1"/>
</dbReference>
<evidence type="ECO:0000313" key="2">
    <source>
        <dbReference type="Proteomes" id="UP001082703"/>
    </source>
</evidence>
<dbReference type="EMBL" id="JAPOHA010000002">
    <property type="protein sequence ID" value="MCY1712999.1"/>
    <property type="molecule type" value="Genomic_DNA"/>
</dbReference>
<sequence>MEDKVKKAEDFFRQGYNCSQAVFAAFAEDLGLDLETALKLSSSFGGGMGRLREVCGAVSGMFMAAGMKYGYSDPKDQNAKAEHYRLIQELAQKFREENGSIVCRELLGLPGGADKPVPEARTPGYYKKRPCVELVKCAAKIMQETMEKRAE</sequence>
<gene>
    <name evidence="1" type="ORF">OUY18_01860</name>
</gene>
<reference evidence="1 2" key="1">
    <citation type="submission" date="2022-11" db="EMBL/GenBank/DDBJ databases">
        <authorList>
            <person name="Caiyu Z."/>
        </authorList>
    </citation>
    <scope>NUCLEOTIDE SEQUENCE [LARGE SCALE GENOMIC DNA]</scope>
    <source>
        <strain evidence="1 2">YR-4</strain>
    </source>
</reference>
<dbReference type="InterPro" id="IPR010181">
    <property type="entry name" value="CGCAxxGCC_motif"/>
</dbReference>
<dbReference type="Proteomes" id="UP001082703">
    <property type="component" value="Unassembled WGS sequence"/>
</dbReference>
<keyword evidence="2" id="KW-1185">Reference proteome</keyword>
<dbReference type="RefSeq" id="WP_268057011.1">
    <property type="nucleotide sequence ID" value="NZ_JAPOHA010000002.1"/>
</dbReference>
<proteinExistence type="predicted"/>
<dbReference type="NCBIfam" id="TIGR01909">
    <property type="entry name" value="C_GCAxxG_C_C"/>
    <property type="match status" value="1"/>
</dbReference>
<organism evidence="1 2">
    <name type="scientific">Caproiciproducens galactitolivorans</name>
    <dbReference type="NCBI Taxonomy" id="642589"/>
    <lineage>
        <taxon>Bacteria</taxon>
        <taxon>Bacillati</taxon>
        <taxon>Bacillota</taxon>
        <taxon>Clostridia</taxon>
        <taxon>Eubacteriales</taxon>
        <taxon>Acutalibacteraceae</taxon>
        <taxon>Caproiciproducens</taxon>
    </lineage>
</organism>